<keyword evidence="20" id="KW-1185">Reference proteome</keyword>
<feature type="domain" description="EGF-like" evidence="18">
    <location>
        <begin position="108"/>
        <end position="149"/>
    </location>
</feature>
<sequence length="213" mass="23876">MLFSIFAYFLFIFTLSFSFITVLLGVSQGAPTEERTQTSSLIVGKLFPTRSPSTGHSTSQRSEDIYSYEEEDQSGDYEVDYPRVAFSTKPKDSSAIPIPPNRRRGKKKKNPCLRKKYRDYCVHGVCQYLETLNHTACICETDYSGERCHIFTLPVGAEVKGYNQTAALAAIAVVLSLMCLTFIGILLAFRCHKKGEIETESEEKIKLEAASVQ</sequence>
<keyword evidence="9 16" id="KW-1133">Transmembrane helix</keyword>
<dbReference type="AlphaFoldDB" id="A0A3B1J1I0"/>
<evidence type="ECO:0000259" key="18">
    <source>
        <dbReference type="PROSITE" id="PS50026"/>
    </source>
</evidence>
<dbReference type="Ensembl" id="ENSAMXT00000038642.1">
    <property type="protein sequence ID" value="ENSAMXP00000035224.1"/>
    <property type="gene ID" value="ENSAMXG00000005722.2"/>
</dbReference>
<dbReference type="STRING" id="7994.ENSAMXP00000035224"/>
<name>A0A3B1J1I0_ASTMX</name>
<dbReference type="GO" id="GO:0008284">
    <property type="term" value="P:positive regulation of cell population proliferation"/>
    <property type="evidence" value="ECO:0007669"/>
    <property type="project" value="TreeGrafter"/>
</dbReference>
<dbReference type="GO" id="GO:0008083">
    <property type="term" value="F:growth factor activity"/>
    <property type="evidence" value="ECO:0007669"/>
    <property type="project" value="UniProtKB-KW"/>
</dbReference>
<evidence type="ECO:0000256" key="1">
    <source>
        <dbReference type="ARBA" id="ARBA00004239"/>
    </source>
</evidence>
<keyword evidence="4" id="KW-0964">Secreted</keyword>
<feature type="compositionally biased region" description="Basic residues" evidence="15">
    <location>
        <begin position="101"/>
        <end position="110"/>
    </location>
</feature>
<evidence type="ECO:0000256" key="5">
    <source>
        <dbReference type="ARBA" id="ARBA00022536"/>
    </source>
</evidence>
<reference evidence="19" key="4">
    <citation type="submission" date="2025-09" db="UniProtKB">
        <authorList>
            <consortium name="Ensembl"/>
        </authorList>
    </citation>
    <scope>IDENTIFICATION</scope>
</reference>
<keyword evidence="11 16" id="KW-0472">Membrane</keyword>
<evidence type="ECO:0000256" key="16">
    <source>
        <dbReference type="SAM" id="Phobius"/>
    </source>
</evidence>
<dbReference type="GO" id="GO:0005886">
    <property type="term" value="C:plasma membrane"/>
    <property type="evidence" value="ECO:0007669"/>
    <property type="project" value="UniProtKB-SubCell"/>
</dbReference>
<dbReference type="PANTHER" id="PTHR10740">
    <property type="entry name" value="TRANSFORMING GROWTH FACTOR ALPHA"/>
    <property type="match status" value="1"/>
</dbReference>
<dbReference type="GeneTree" id="ENSGT00940000156901"/>
<evidence type="ECO:0000256" key="15">
    <source>
        <dbReference type="SAM" id="MobiDB-lite"/>
    </source>
</evidence>
<evidence type="ECO:0000313" key="19">
    <source>
        <dbReference type="Ensembl" id="ENSAMXP00000035224.1"/>
    </source>
</evidence>
<organism evidence="19 20">
    <name type="scientific">Astyanax mexicanus</name>
    <name type="common">Blind cave fish</name>
    <name type="synonym">Astyanax fasciatus mexicanus</name>
    <dbReference type="NCBI Taxonomy" id="7994"/>
    <lineage>
        <taxon>Eukaryota</taxon>
        <taxon>Metazoa</taxon>
        <taxon>Chordata</taxon>
        <taxon>Craniata</taxon>
        <taxon>Vertebrata</taxon>
        <taxon>Euteleostomi</taxon>
        <taxon>Actinopterygii</taxon>
        <taxon>Neopterygii</taxon>
        <taxon>Teleostei</taxon>
        <taxon>Ostariophysi</taxon>
        <taxon>Characiformes</taxon>
        <taxon>Characoidei</taxon>
        <taxon>Acestrorhamphidae</taxon>
        <taxon>Acestrorhamphinae</taxon>
        <taxon>Astyanax</taxon>
    </lineage>
</organism>
<dbReference type="InParanoid" id="A0A3B1J1I0"/>
<feature type="chain" id="PRO_5017253236" description="Proheparin-binding EGF-like growth factor" evidence="17">
    <location>
        <begin position="26"/>
        <end position="213"/>
    </location>
</feature>
<evidence type="ECO:0000256" key="6">
    <source>
        <dbReference type="ARBA" id="ARBA00022674"/>
    </source>
</evidence>
<keyword evidence="3" id="KW-1003">Cell membrane</keyword>
<feature type="transmembrane region" description="Helical" evidence="16">
    <location>
        <begin position="166"/>
        <end position="189"/>
    </location>
</feature>
<evidence type="ECO:0000256" key="9">
    <source>
        <dbReference type="ARBA" id="ARBA00022989"/>
    </source>
</evidence>
<keyword evidence="12 14" id="KW-1015">Disulfide bond</keyword>
<dbReference type="Gene3D" id="2.10.25.10">
    <property type="entry name" value="Laminin"/>
    <property type="match status" value="1"/>
</dbReference>
<protein>
    <recommendedName>
        <fullName evidence="13">Proheparin-binding EGF-like growth factor</fullName>
    </recommendedName>
</protein>
<keyword evidence="5 14" id="KW-0245">EGF-like domain</keyword>
<dbReference type="GO" id="GO:0005615">
    <property type="term" value="C:extracellular space"/>
    <property type="evidence" value="ECO:0007669"/>
    <property type="project" value="TreeGrafter"/>
</dbReference>
<dbReference type="Proteomes" id="UP000018467">
    <property type="component" value="Unassembled WGS sequence"/>
</dbReference>
<feature type="disulfide bond" evidence="14">
    <location>
        <begin position="139"/>
        <end position="148"/>
    </location>
</feature>
<evidence type="ECO:0000256" key="14">
    <source>
        <dbReference type="PROSITE-ProRule" id="PRU00076"/>
    </source>
</evidence>
<keyword evidence="8 17" id="KW-0732">Signal</keyword>
<comment type="caution">
    <text evidence="14">Lacks conserved residue(s) required for the propagation of feature annotation.</text>
</comment>
<feature type="signal peptide" evidence="17">
    <location>
        <begin position="1"/>
        <end position="25"/>
    </location>
</feature>
<dbReference type="GO" id="GO:0005154">
    <property type="term" value="F:epidermal growth factor receptor binding"/>
    <property type="evidence" value="ECO:0007669"/>
    <property type="project" value="TreeGrafter"/>
</dbReference>
<dbReference type="PANTHER" id="PTHR10740:SF4">
    <property type="entry name" value="PROHEPARIN-BINDING EGF-LIKE GROWTH FACTOR"/>
    <property type="match status" value="1"/>
</dbReference>
<feature type="region of interest" description="Disordered" evidence="15">
    <location>
        <begin position="88"/>
        <end position="110"/>
    </location>
</feature>
<dbReference type="GO" id="GO:0007173">
    <property type="term" value="P:epidermal growth factor receptor signaling pathway"/>
    <property type="evidence" value="ECO:0007669"/>
    <property type="project" value="TreeGrafter"/>
</dbReference>
<evidence type="ECO:0000256" key="12">
    <source>
        <dbReference type="ARBA" id="ARBA00023157"/>
    </source>
</evidence>
<evidence type="ECO:0000256" key="10">
    <source>
        <dbReference type="ARBA" id="ARBA00023030"/>
    </source>
</evidence>
<dbReference type="FunFam" id="2.10.25.10:FF:000158">
    <property type="entry name" value="proheparin-binding EGF-like growth factor"/>
    <property type="match status" value="1"/>
</dbReference>
<evidence type="ECO:0000256" key="2">
    <source>
        <dbReference type="ARBA" id="ARBA00004251"/>
    </source>
</evidence>
<evidence type="ECO:0000256" key="4">
    <source>
        <dbReference type="ARBA" id="ARBA00022525"/>
    </source>
</evidence>
<evidence type="ECO:0000313" key="20">
    <source>
        <dbReference type="Proteomes" id="UP000018467"/>
    </source>
</evidence>
<proteinExistence type="predicted"/>
<dbReference type="Bgee" id="ENSAMXG00000005722">
    <property type="expression patterns" value="Expressed in intestine and 11 other cell types or tissues"/>
</dbReference>
<evidence type="ECO:0000256" key="7">
    <source>
        <dbReference type="ARBA" id="ARBA00022692"/>
    </source>
</evidence>
<dbReference type="PROSITE" id="PS00022">
    <property type="entry name" value="EGF_1"/>
    <property type="match status" value="1"/>
</dbReference>
<reference evidence="19" key="3">
    <citation type="submission" date="2025-08" db="UniProtKB">
        <authorList>
            <consortium name="Ensembl"/>
        </authorList>
    </citation>
    <scope>IDENTIFICATION</scope>
</reference>
<accession>A0A3B1J1I0</accession>
<reference evidence="20" key="2">
    <citation type="journal article" date="2014" name="Nat. Commun.">
        <title>The cavefish genome reveals candidate genes for eye loss.</title>
        <authorList>
            <person name="McGaugh S.E."/>
            <person name="Gross J.B."/>
            <person name="Aken B."/>
            <person name="Blin M."/>
            <person name="Borowsky R."/>
            <person name="Chalopin D."/>
            <person name="Hinaux H."/>
            <person name="Jeffery W.R."/>
            <person name="Keene A."/>
            <person name="Ma L."/>
            <person name="Minx P."/>
            <person name="Murphy D."/>
            <person name="O'Quin K.E."/>
            <person name="Retaux S."/>
            <person name="Rohner N."/>
            <person name="Searle S.M."/>
            <person name="Stahl B.A."/>
            <person name="Tabin C."/>
            <person name="Volff J.N."/>
            <person name="Yoshizawa M."/>
            <person name="Warren W.C."/>
        </authorList>
    </citation>
    <scope>NUCLEOTIDE SEQUENCE [LARGE SCALE GENOMIC DNA]</scope>
    <source>
        <strain evidence="20">female</strain>
    </source>
</reference>
<evidence type="ECO:0000256" key="13">
    <source>
        <dbReference type="ARBA" id="ARBA00040098"/>
    </source>
</evidence>
<evidence type="ECO:0000256" key="17">
    <source>
        <dbReference type="SAM" id="SignalP"/>
    </source>
</evidence>
<comment type="subcellular location">
    <subcellularLocation>
        <location evidence="2">Cell membrane</location>
        <topology evidence="2">Single-pass type I membrane protein</topology>
    </subcellularLocation>
    <subcellularLocation>
        <location evidence="1">Secreted</location>
        <location evidence="1">Extracellular space</location>
    </subcellularLocation>
</comment>
<keyword evidence="7 16" id="KW-0812">Transmembrane</keyword>
<evidence type="ECO:0000256" key="3">
    <source>
        <dbReference type="ARBA" id="ARBA00022475"/>
    </source>
</evidence>
<dbReference type="PROSITE" id="PS50026">
    <property type="entry name" value="EGF_3"/>
    <property type="match status" value="1"/>
</dbReference>
<reference evidence="20" key="1">
    <citation type="submission" date="2013-03" db="EMBL/GenBank/DDBJ databases">
        <authorList>
            <person name="Jeffery W."/>
            <person name="Warren W."/>
            <person name="Wilson R.K."/>
        </authorList>
    </citation>
    <scope>NUCLEOTIDE SEQUENCE</scope>
    <source>
        <strain evidence="20">female</strain>
    </source>
</reference>
<dbReference type="SUPFAM" id="SSF57196">
    <property type="entry name" value="EGF/Laminin"/>
    <property type="match status" value="1"/>
</dbReference>
<evidence type="ECO:0000256" key="11">
    <source>
        <dbReference type="ARBA" id="ARBA00023136"/>
    </source>
</evidence>
<evidence type="ECO:0000256" key="8">
    <source>
        <dbReference type="ARBA" id="ARBA00022729"/>
    </source>
</evidence>
<dbReference type="InterPro" id="IPR000742">
    <property type="entry name" value="EGF"/>
</dbReference>
<keyword evidence="10" id="KW-0339">Growth factor</keyword>
<keyword evidence="6" id="KW-0358">Heparin-binding</keyword>
<dbReference type="GO" id="GO:0008201">
    <property type="term" value="F:heparin binding"/>
    <property type="evidence" value="ECO:0007669"/>
    <property type="project" value="UniProtKB-KW"/>
</dbReference>